<evidence type="ECO:0000313" key="2">
    <source>
        <dbReference type="EMBL" id="KAK1464364.1"/>
    </source>
</evidence>
<gene>
    <name evidence="2" type="ORF">CMEL01_13125</name>
</gene>
<accession>A0AAI9UTD6</accession>
<reference evidence="2 3" key="1">
    <citation type="submission" date="2016-10" db="EMBL/GenBank/DDBJ databases">
        <title>The genome sequence of Colletotrichum fioriniae PJ7.</title>
        <authorList>
            <person name="Baroncelli R."/>
        </authorList>
    </citation>
    <scope>NUCLEOTIDE SEQUENCE [LARGE SCALE GENOMIC DNA]</scope>
    <source>
        <strain evidence="2">Col 31</strain>
    </source>
</reference>
<feature type="non-terminal residue" evidence="2">
    <location>
        <position position="1"/>
    </location>
</feature>
<sequence>GYKTSLVDTNQRLNPTGFFGNSEYHRLNKFETLESRNISTDLSTVPHQVRFTKSPGVCVSLARAVPSWEWLVFQLGKNDPRSILARMRRSLDVDTAQTTRLRSMNFRTRPRSSNTRLSHDKMQLLCVLQPNSRRSTAARLYGDPSRTGACGGGHSASARAICGSSSRQ</sequence>
<comment type="caution">
    <text evidence="2">The sequence shown here is derived from an EMBL/GenBank/DDBJ whole genome shotgun (WGS) entry which is preliminary data.</text>
</comment>
<dbReference type="Proteomes" id="UP001239795">
    <property type="component" value="Unassembled WGS sequence"/>
</dbReference>
<keyword evidence="3" id="KW-1185">Reference proteome</keyword>
<evidence type="ECO:0000256" key="1">
    <source>
        <dbReference type="SAM" id="MobiDB-lite"/>
    </source>
</evidence>
<proteinExistence type="predicted"/>
<evidence type="ECO:0000313" key="3">
    <source>
        <dbReference type="Proteomes" id="UP001239795"/>
    </source>
</evidence>
<organism evidence="2 3">
    <name type="scientific">Colletotrichum melonis</name>
    <dbReference type="NCBI Taxonomy" id="1209925"/>
    <lineage>
        <taxon>Eukaryota</taxon>
        <taxon>Fungi</taxon>
        <taxon>Dikarya</taxon>
        <taxon>Ascomycota</taxon>
        <taxon>Pezizomycotina</taxon>
        <taxon>Sordariomycetes</taxon>
        <taxon>Hypocreomycetidae</taxon>
        <taxon>Glomerellales</taxon>
        <taxon>Glomerellaceae</taxon>
        <taxon>Colletotrichum</taxon>
        <taxon>Colletotrichum acutatum species complex</taxon>
    </lineage>
</organism>
<protein>
    <submittedName>
        <fullName evidence="2">Uncharacterized protein</fullName>
    </submittedName>
</protein>
<feature type="region of interest" description="Disordered" evidence="1">
    <location>
        <begin position="144"/>
        <end position="168"/>
    </location>
</feature>
<name>A0AAI9UTD6_9PEZI</name>
<dbReference type="EMBL" id="MLGG01000006">
    <property type="protein sequence ID" value="KAK1464364.1"/>
    <property type="molecule type" value="Genomic_DNA"/>
</dbReference>
<dbReference type="AlphaFoldDB" id="A0AAI9UTD6"/>